<evidence type="ECO:0000256" key="8">
    <source>
        <dbReference type="ARBA" id="ARBA00022825"/>
    </source>
</evidence>
<dbReference type="SUPFAM" id="SSF50494">
    <property type="entry name" value="Trypsin-like serine proteases"/>
    <property type="match status" value="1"/>
</dbReference>
<dbReference type="HOGENOM" id="CLU_020120_1_1_4"/>
<dbReference type="eggNOG" id="COG0265">
    <property type="taxonomic scope" value="Bacteria"/>
</dbReference>
<dbReference type="PANTHER" id="PTHR22939">
    <property type="entry name" value="SERINE PROTEASE FAMILY S1C HTRA-RELATED"/>
    <property type="match status" value="1"/>
</dbReference>
<keyword evidence="15" id="KW-1185">Reference proteome</keyword>
<dbReference type="GO" id="GO:0042597">
    <property type="term" value="C:periplasmic space"/>
    <property type="evidence" value="ECO:0007669"/>
    <property type="project" value="UniProtKB-SubCell"/>
</dbReference>
<feature type="active site" description="Charge relay system" evidence="9">
    <location>
        <position position="108"/>
    </location>
</feature>
<dbReference type="NCBIfam" id="TIGR02037">
    <property type="entry name" value="degP_htrA_DO"/>
    <property type="match status" value="1"/>
</dbReference>
<dbReference type="Gene3D" id="2.30.42.10">
    <property type="match status" value="2"/>
</dbReference>
<evidence type="ECO:0000256" key="6">
    <source>
        <dbReference type="ARBA" id="ARBA00022764"/>
    </source>
</evidence>
<evidence type="ECO:0000256" key="3">
    <source>
        <dbReference type="ARBA" id="ARBA00022670"/>
    </source>
</evidence>
<dbReference type="InterPro" id="IPR009003">
    <property type="entry name" value="Peptidase_S1_PA"/>
</dbReference>
<evidence type="ECO:0000256" key="10">
    <source>
        <dbReference type="PIRSR" id="PIRSR611782-2"/>
    </source>
</evidence>
<dbReference type="GO" id="GO:0004252">
    <property type="term" value="F:serine-type endopeptidase activity"/>
    <property type="evidence" value="ECO:0007669"/>
    <property type="project" value="InterPro"/>
</dbReference>
<evidence type="ECO:0000256" key="4">
    <source>
        <dbReference type="ARBA" id="ARBA00022729"/>
    </source>
</evidence>
<feature type="binding site" evidence="10">
    <location>
        <position position="138"/>
    </location>
    <ligand>
        <name>substrate</name>
    </ligand>
</feature>
<dbReference type="STRING" id="946483.Cenrod_0259"/>
<dbReference type="KEGG" id="cbx:Cenrod_0259"/>
<dbReference type="PROSITE" id="PS50106">
    <property type="entry name" value="PDZ"/>
    <property type="match status" value="2"/>
</dbReference>
<keyword evidence="4 12" id="KW-0732">Signal</keyword>
<dbReference type="SUPFAM" id="SSF50156">
    <property type="entry name" value="PDZ domain-like"/>
    <property type="match status" value="2"/>
</dbReference>
<proteinExistence type="inferred from homology"/>
<evidence type="ECO:0000256" key="9">
    <source>
        <dbReference type="PIRSR" id="PIRSR611782-1"/>
    </source>
</evidence>
<keyword evidence="6" id="KW-0574">Periplasm</keyword>
<keyword evidence="3 14" id="KW-0645">Protease</keyword>
<gene>
    <name evidence="14" type="ORF">Cenrod_0259</name>
</gene>
<feature type="binding site" evidence="10">
    <location>
        <position position="108"/>
    </location>
    <ligand>
        <name>substrate</name>
    </ligand>
</feature>
<evidence type="ECO:0000313" key="14">
    <source>
        <dbReference type="EMBL" id="AGX86386.1"/>
    </source>
</evidence>
<evidence type="ECO:0000313" key="15">
    <source>
        <dbReference type="Proteomes" id="UP000017184"/>
    </source>
</evidence>
<evidence type="ECO:0000256" key="2">
    <source>
        <dbReference type="ARBA" id="ARBA00010541"/>
    </source>
</evidence>
<dbReference type="SMART" id="SM00228">
    <property type="entry name" value="PDZ"/>
    <property type="match status" value="2"/>
</dbReference>
<dbReference type="InterPro" id="IPR041489">
    <property type="entry name" value="PDZ_6"/>
</dbReference>
<organism evidence="14 15">
    <name type="scientific">Candidatus Symbiobacter mobilis CR</name>
    <dbReference type="NCBI Taxonomy" id="946483"/>
    <lineage>
        <taxon>Bacteria</taxon>
        <taxon>Pseudomonadati</taxon>
        <taxon>Pseudomonadota</taxon>
        <taxon>Betaproteobacteria</taxon>
        <taxon>Burkholderiales</taxon>
        <taxon>Comamonadaceae</taxon>
    </lineage>
</organism>
<dbReference type="EMBL" id="CP004885">
    <property type="protein sequence ID" value="AGX86386.1"/>
    <property type="molecule type" value="Genomic_DNA"/>
</dbReference>
<name>U5N4J4_9BURK</name>
<dbReference type="Gene3D" id="2.40.10.120">
    <property type="match status" value="1"/>
</dbReference>
<dbReference type="InterPro" id="IPR001940">
    <property type="entry name" value="Peptidase_S1C"/>
</dbReference>
<dbReference type="Proteomes" id="UP000017184">
    <property type="component" value="Chromosome"/>
</dbReference>
<feature type="domain" description="PDZ" evidence="13">
    <location>
        <begin position="396"/>
        <end position="453"/>
    </location>
</feature>
<feature type="binding site" evidence="10">
    <location>
        <begin position="209"/>
        <end position="211"/>
    </location>
    <ligand>
        <name>substrate</name>
    </ligand>
</feature>
<protein>
    <submittedName>
        <fullName evidence="14">Trypsin-like serine protease</fullName>
    </submittedName>
</protein>
<evidence type="ECO:0000256" key="11">
    <source>
        <dbReference type="SAM" id="MobiDB-lite"/>
    </source>
</evidence>
<reference evidence="14 15" key="1">
    <citation type="journal article" date="2013" name="Genome Biol.">
        <title>Genomic analysis reveals key aspects of prokaryotic symbiosis in the phototrophic consortium "Chlorochromatium aggregatum".</title>
        <authorList>
            <person name="Liu Z."/>
            <person name="Muller J."/>
            <person name="Li T."/>
            <person name="Alvey R.M."/>
            <person name="Vogl K."/>
            <person name="Frigaard N.U."/>
            <person name="Rockwell N.C."/>
            <person name="Boyd E.S."/>
            <person name="Tomsho L.P."/>
            <person name="Schuster S.C."/>
            <person name="Henke P."/>
            <person name="Rohde M."/>
            <person name="Overmann J."/>
            <person name="Bryant D.A."/>
        </authorList>
    </citation>
    <scope>NUCLEOTIDE SEQUENCE [LARGE SCALE GENOMIC DNA]</scope>
    <source>
        <strain evidence="14">CR</strain>
    </source>
</reference>
<dbReference type="Pfam" id="PF13365">
    <property type="entry name" value="Trypsin_2"/>
    <property type="match status" value="1"/>
</dbReference>
<keyword evidence="8" id="KW-0720">Serine protease</keyword>
<dbReference type="PATRIC" id="fig|946483.4.peg.259"/>
<feature type="chain" id="PRO_5038965684" evidence="12">
    <location>
        <begin position="17"/>
        <end position="468"/>
    </location>
</feature>
<dbReference type="GO" id="GO:0006508">
    <property type="term" value="P:proteolysis"/>
    <property type="evidence" value="ECO:0007669"/>
    <property type="project" value="UniProtKB-KW"/>
</dbReference>
<evidence type="ECO:0000256" key="7">
    <source>
        <dbReference type="ARBA" id="ARBA00022801"/>
    </source>
</evidence>
<evidence type="ECO:0000256" key="1">
    <source>
        <dbReference type="ARBA" id="ARBA00004418"/>
    </source>
</evidence>
<comment type="similarity">
    <text evidence="2">Belongs to the peptidase S1C family.</text>
</comment>
<feature type="active site" description="Charge relay system" evidence="9">
    <location>
        <position position="211"/>
    </location>
</feature>
<sequence length="468" mass="48426">MVWLALPFMLAQHALAQVQLPGAASGSSGFAAVVAQVAPGVVGISVSQSRSADNPLLNDPVFRRFFEDLQGERGHGDSASHTDRPVMRPAGSGVVVDAARGLVLTNHHVVQGASRLMVMLNDRRELLAELVGSDPGTDVAVLRVRPEKLTAVPVGDSDALRVGDLVVAIGNPFGLGQTVTSGIVSAMGRGLSPEGYEDYIQTDAAVNPGNSGGALINMRGELVGINTAILSGGRGGQGGNIGIGFAIPTSMAQAVLDQIIRFGEVMRGRIGVQAEEVTEAVVAREGLPIIAGALVRSVASGSSADRAGLRVNDVVLEVDGRPVRTVSDLRNRVALIPVGNQIRLKVWRRGVQSVLQVPVEAVSADEVAKAQQQTPASSAPGVAKPSAPESTSVLQGMQLSRGRDGLLVSGVRAGAPAHALGFRNGDVILGVDRAPVSTVQEFGAVLRRSGSKVISVLRGEVKLRLHVG</sequence>
<dbReference type="InterPro" id="IPR001478">
    <property type="entry name" value="PDZ"/>
</dbReference>
<keyword evidence="7" id="KW-0378">Hydrolase</keyword>
<accession>U5N4J4</accession>
<comment type="subcellular location">
    <subcellularLocation>
        <location evidence="1">Periplasm</location>
    </subcellularLocation>
</comment>
<dbReference type="AlphaFoldDB" id="U5N4J4"/>
<feature type="active site" description="Charge relay system" evidence="9">
    <location>
        <position position="138"/>
    </location>
</feature>
<feature type="domain" description="PDZ" evidence="13">
    <location>
        <begin position="259"/>
        <end position="350"/>
    </location>
</feature>
<evidence type="ECO:0000256" key="5">
    <source>
        <dbReference type="ARBA" id="ARBA00022737"/>
    </source>
</evidence>
<keyword evidence="5" id="KW-0677">Repeat</keyword>
<evidence type="ECO:0000259" key="13">
    <source>
        <dbReference type="PROSITE" id="PS50106"/>
    </source>
</evidence>
<dbReference type="InterPro" id="IPR011782">
    <property type="entry name" value="Pept_S1C_Do"/>
</dbReference>
<dbReference type="Pfam" id="PF17820">
    <property type="entry name" value="PDZ_6"/>
    <property type="match status" value="2"/>
</dbReference>
<feature type="region of interest" description="Disordered" evidence="11">
    <location>
        <begin position="370"/>
        <end position="394"/>
    </location>
</feature>
<feature type="signal peptide" evidence="12">
    <location>
        <begin position="1"/>
        <end position="16"/>
    </location>
</feature>
<dbReference type="PANTHER" id="PTHR22939:SF129">
    <property type="entry name" value="SERINE PROTEASE HTRA2, MITOCHONDRIAL"/>
    <property type="match status" value="1"/>
</dbReference>
<evidence type="ECO:0000256" key="12">
    <source>
        <dbReference type="SAM" id="SignalP"/>
    </source>
</evidence>
<dbReference type="FunFam" id="2.40.10.10:FF:000001">
    <property type="entry name" value="Periplasmic serine protease DegS"/>
    <property type="match status" value="1"/>
</dbReference>
<dbReference type="InterPro" id="IPR036034">
    <property type="entry name" value="PDZ_sf"/>
</dbReference>
<dbReference type="PRINTS" id="PR00834">
    <property type="entry name" value="PROTEASES2C"/>
</dbReference>